<dbReference type="InterPro" id="IPR002686">
    <property type="entry name" value="Transposase_17"/>
</dbReference>
<dbReference type="Pfam" id="PF01797">
    <property type="entry name" value="Y1_Tnp"/>
    <property type="match status" value="1"/>
</dbReference>
<dbReference type="PANTHER" id="PTHR33360:SF2">
    <property type="entry name" value="TRANSPOSASE FOR INSERTION SEQUENCE ELEMENT IS200"/>
    <property type="match status" value="1"/>
</dbReference>
<dbReference type="SMART" id="SM01321">
    <property type="entry name" value="Y1_Tnp"/>
    <property type="match status" value="1"/>
</dbReference>
<gene>
    <name evidence="2" type="primary">tnpA</name>
    <name evidence="2" type="ORF">VB248_05960</name>
</gene>
<protein>
    <submittedName>
        <fullName evidence="2">IS200/IS605 family transposase</fullName>
    </submittedName>
</protein>
<sequence>MANTYSQIHLHIIFAVKYRQSIIHNSWKDELYRYISGIVQHNKHKMIAINGMPDHIHLLIGMRPTQSISELLQDIKGSSSKWINEKKFIKSRFEWQEGYGVFSYGKSQIKNVITYIENQEEHHKKKTFREEYLEFLKIFEIDFDEKYIFKELQ</sequence>
<reference evidence="2 3" key="1">
    <citation type="submission" date="2023-12" db="EMBL/GenBank/DDBJ databases">
        <title>Novel species of the genus Arcicella isolated from rivers.</title>
        <authorList>
            <person name="Lu H."/>
        </authorList>
    </citation>
    <scope>NUCLEOTIDE SEQUENCE [LARGE SCALE GENOMIC DNA]</scope>
    <source>
        <strain evidence="2 3">KCTC 23307</strain>
    </source>
</reference>
<organism evidence="2 3">
    <name type="scientific">Arcicella rigui</name>
    <dbReference type="NCBI Taxonomy" id="797020"/>
    <lineage>
        <taxon>Bacteria</taxon>
        <taxon>Pseudomonadati</taxon>
        <taxon>Bacteroidota</taxon>
        <taxon>Cytophagia</taxon>
        <taxon>Cytophagales</taxon>
        <taxon>Flectobacillaceae</taxon>
        <taxon>Arcicella</taxon>
    </lineage>
</organism>
<dbReference type="Proteomes" id="UP001302949">
    <property type="component" value="Unassembled WGS sequence"/>
</dbReference>
<evidence type="ECO:0000259" key="1">
    <source>
        <dbReference type="SMART" id="SM01321"/>
    </source>
</evidence>
<dbReference type="EMBL" id="JAYFUM010000006">
    <property type="protein sequence ID" value="MEA5138664.1"/>
    <property type="molecule type" value="Genomic_DNA"/>
</dbReference>
<accession>A0ABU5Q753</accession>
<feature type="domain" description="Transposase IS200-like" evidence="1">
    <location>
        <begin position="5"/>
        <end position="119"/>
    </location>
</feature>
<evidence type="ECO:0000313" key="3">
    <source>
        <dbReference type="Proteomes" id="UP001302949"/>
    </source>
</evidence>
<dbReference type="SUPFAM" id="SSF143422">
    <property type="entry name" value="Transposase IS200-like"/>
    <property type="match status" value="1"/>
</dbReference>
<dbReference type="NCBIfam" id="NF033573">
    <property type="entry name" value="transpos_IS200"/>
    <property type="match status" value="1"/>
</dbReference>
<dbReference type="InterPro" id="IPR036515">
    <property type="entry name" value="Transposase_17_sf"/>
</dbReference>
<dbReference type="Gene3D" id="3.30.70.1290">
    <property type="entry name" value="Transposase IS200-like"/>
    <property type="match status" value="1"/>
</dbReference>
<comment type="caution">
    <text evidence="2">The sequence shown here is derived from an EMBL/GenBank/DDBJ whole genome shotgun (WGS) entry which is preliminary data.</text>
</comment>
<evidence type="ECO:0000313" key="2">
    <source>
        <dbReference type="EMBL" id="MEA5138664.1"/>
    </source>
</evidence>
<keyword evidence="3" id="KW-1185">Reference proteome</keyword>
<dbReference type="RefSeq" id="WP_323295831.1">
    <property type="nucleotide sequence ID" value="NZ_JAYFUM010000006.1"/>
</dbReference>
<proteinExistence type="predicted"/>
<name>A0ABU5Q753_9BACT</name>
<dbReference type="PANTHER" id="PTHR33360">
    <property type="entry name" value="TRANSPOSASE FOR INSERTION SEQUENCE ELEMENT IS200"/>
    <property type="match status" value="1"/>
</dbReference>